<dbReference type="InterPro" id="IPR003593">
    <property type="entry name" value="AAA+_ATPase"/>
</dbReference>
<proteinExistence type="predicted"/>
<evidence type="ECO:0000256" key="4">
    <source>
        <dbReference type="ARBA" id="ARBA00022741"/>
    </source>
</evidence>
<evidence type="ECO:0000259" key="8">
    <source>
        <dbReference type="PROSITE" id="PS50893"/>
    </source>
</evidence>
<dbReference type="RefSeq" id="WP_012609478.1">
    <property type="nucleotide sequence ID" value="NC_011768.1"/>
</dbReference>
<evidence type="ECO:0000256" key="2">
    <source>
        <dbReference type="ARBA" id="ARBA00022475"/>
    </source>
</evidence>
<dbReference type="InterPro" id="IPR027417">
    <property type="entry name" value="P-loop_NTPase"/>
</dbReference>
<dbReference type="Proteomes" id="UP000000739">
    <property type="component" value="Chromosome"/>
</dbReference>
<protein>
    <submittedName>
        <fullName evidence="9">ABC transporter related</fullName>
    </submittedName>
</protein>
<dbReference type="AlphaFoldDB" id="B8F906"/>
<keyword evidence="4" id="KW-0547">Nucleotide-binding</keyword>
<evidence type="ECO:0000313" key="10">
    <source>
        <dbReference type="Proteomes" id="UP000000739"/>
    </source>
</evidence>
<dbReference type="GO" id="GO:0016887">
    <property type="term" value="F:ATP hydrolysis activity"/>
    <property type="evidence" value="ECO:0007669"/>
    <property type="project" value="InterPro"/>
</dbReference>
<reference evidence="9 10" key="1">
    <citation type="journal article" date="2012" name="Environ. Microbiol.">
        <title>The genome sequence of Desulfatibacillum alkenivorans AK-01: a blueprint for anaerobic alkane oxidation.</title>
        <authorList>
            <person name="Callaghan A.V."/>
            <person name="Morris B.E."/>
            <person name="Pereira I.A."/>
            <person name="McInerney M.J."/>
            <person name="Austin R.N."/>
            <person name="Groves J.T."/>
            <person name="Kukor J.J."/>
            <person name="Suflita J.M."/>
            <person name="Young L.Y."/>
            <person name="Zylstra G.J."/>
            <person name="Wawrik B."/>
        </authorList>
    </citation>
    <scope>NUCLEOTIDE SEQUENCE [LARGE SCALE GENOMIC DNA]</scope>
    <source>
        <strain evidence="9 10">AK-01</strain>
    </source>
</reference>
<dbReference type="InterPro" id="IPR003439">
    <property type="entry name" value="ABC_transporter-like_ATP-bd"/>
</dbReference>
<dbReference type="PROSITE" id="PS00211">
    <property type="entry name" value="ABC_TRANSPORTER_1"/>
    <property type="match status" value="1"/>
</dbReference>
<keyword evidence="3" id="KW-0997">Cell inner membrane</keyword>
<dbReference type="InterPro" id="IPR017871">
    <property type="entry name" value="ABC_transporter-like_CS"/>
</dbReference>
<dbReference type="SUPFAM" id="SSF52540">
    <property type="entry name" value="P-loop containing nucleoside triphosphate hydrolases"/>
    <property type="match status" value="1"/>
</dbReference>
<dbReference type="GO" id="GO:0005524">
    <property type="term" value="F:ATP binding"/>
    <property type="evidence" value="ECO:0007669"/>
    <property type="project" value="UniProtKB-KW"/>
</dbReference>
<evidence type="ECO:0000256" key="7">
    <source>
        <dbReference type="ARBA" id="ARBA00023136"/>
    </source>
</evidence>
<sequence>MEDQTVLECRNLGFAYENNKDLFSEVNLKVPAGAFVQIQGASGTGKSTFLRLLNRLALPTKGSILFKGKDLQELEAPELRTRIVYLQQTPTLVQGSVRHNLLLPFRFAQNKKRQGPNNQELRMGLKRFMLDEISLEQTALDLSVGQRQRLCLLRAILLSPGVLLLDEPTSALDRDSRQAVVDVVNKLRREDNITMFLVAHTEFSIESEKVIYCTLHNGKMEVQ</sequence>
<dbReference type="PROSITE" id="PS50893">
    <property type="entry name" value="ABC_TRANSPORTER_2"/>
    <property type="match status" value="1"/>
</dbReference>
<dbReference type="KEGG" id="dal:Dalk_0329"/>
<keyword evidence="10" id="KW-1185">Reference proteome</keyword>
<dbReference type="Pfam" id="PF00005">
    <property type="entry name" value="ABC_tran"/>
    <property type="match status" value="1"/>
</dbReference>
<dbReference type="HOGENOM" id="CLU_000604_1_22_7"/>
<keyword evidence="5" id="KW-0067">ATP-binding</keyword>
<dbReference type="PANTHER" id="PTHR43423:SF12">
    <property type="entry name" value="IRON EXPORT ATP-BINDING PROTEIN FETA-RELATED"/>
    <property type="match status" value="1"/>
</dbReference>
<evidence type="ECO:0000256" key="6">
    <source>
        <dbReference type="ARBA" id="ARBA00022967"/>
    </source>
</evidence>
<keyword evidence="7" id="KW-0472">Membrane</keyword>
<dbReference type="CDD" id="cd03228">
    <property type="entry name" value="ABCC_MRP_Like"/>
    <property type="match status" value="1"/>
</dbReference>
<dbReference type="Gene3D" id="3.40.50.300">
    <property type="entry name" value="P-loop containing nucleotide triphosphate hydrolases"/>
    <property type="match status" value="1"/>
</dbReference>
<dbReference type="SMART" id="SM00382">
    <property type="entry name" value="AAA"/>
    <property type="match status" value="1"/>
</dbReference>
<dbReference type="EMBL" id="CP001322">
    <property type="protein sequence ID" value="ACL02038.1"/>
    <property type="molecule type" value="Genomic_DNA"/>
</dbReference>
<keyword evidence="1" id="KW-0813">Transport</keyword>
<accession>B8F906</accession>
<keyword evidence="6" id="KW-1278">Translocase</keyword>
<evidence type="ECO:0000256" key="5">
    <source>
        <dbReference type="ARBA" id="ARBA00022840"/>
    </source>
</evidence>
<dbReference type="eggNOG" id="COG1132">
    <property type="taxonomic scope" value="Bacteria"/>
</dbReference>
<name>B8F906_DESAL</name>
<evidence type="ECO:0000256" key="3">
    <source>
        <dbReference type="ARBA" id="ARBA00022519"/>
    </source>
</evidence>
<organism evidence="9 10">
    <name type="scientific">Desulfatibacillum aliphaticivorans</name>
    <dbReference type="NCBI Taxonomy" id="218208"/>
    <lineage>
        <taxon>Bacteria</taxon>
        <taxon>Pseudomonadati</taxon>
        <taxon>Thermodesulfobacteriota</taxon>
        <taxon>Desulfobacteria</taxon>
        <taxon>Desulfobacterales</taxon>
        <taxon>Desulfatibacillaceae</taxon>
        <taxon>Desulfatibacillum</taxon>
    </lineage>
</organism>
<dbReference type="PANTHER" id="PTHR43423">
    <property type="entry name" value="ABC TRANSPORTER I FAMILY MEMBER 17"/>
    <property type="match status" value="1"/>
</dbReference>
<feature type="domain" description="ABC transporter" evidence="8">
    <location>
        <begin position="7"/>
        <end position="222"/>
    </location>
</feature>
<keyword evidence="2" id="KW-1003">Cell membrane</keyword>
<evidence type="ECO:0000313" key="9">
    <source>
        <dbReference type="EMBL" id="ACL02038.1"/>
    </source>
</evidence>
<evidence type="ECO:0000256" key="1">
    <source>
        <dbReference type="ARBA" id="ARBA00022448"/>
    </source>
</evidence>
<gene>
    <name evidence="9" type="ordered locus">Dalk_0329</name>
</gene>